<dbReference type="SUPFAM" id="SSF53850">
    <property type="entry name" value="Periplasmic binding protein-like II"/>
    <property type="match status" value="1"/>
</dbReference>
<dbReference type="KEGG" id="taa:NMY3_01653"/>
<proteinExistence type="predicted"/>
<accession>A0A654LZK3</accession>
<dbReference type="Gene3D" id="3.40.190.10">
    <property type="entry name" value="Periplasmic binding protein-like II"/>
    <property type="match status" value="2"/>
</dbReference>
<dbReference type="RefSeq" id="WP_196818236.1">
    <property type="nucleotide sequence ID" value="NZ_CP012850.1"/>
</dbReference>
<dbReference type="PANTHER" id="PTHR43649">
    <property type="entry name" value="ARABINOSE-BINDING PROTEIN-RELATED"/>
    <property type="match status" value="1"/>
</dbReference>
<dbReference type="OrthoDB" id="30637at2157"/>
<dbReference type="Proteomes" id="UP000058925">
    <property type="component" value="Chromosome"/>
</dbReference>
<reference evidence="2" key="1">
    <citation type="submission" date="2015-10" db="EMBL/GenBank/DDBJ databases">
        <title>Niche specialization of a soil ammonia-oxidizing archaeon, Candidatus Nitrosocosmicus oleophilus.</title>
        <authorList>
            <person name="Jung M.-Y."/>
            <person name="Rhee S.-K."/>
        </authorList>
    </citation>
    <scope>NUCLEOTIDE SEQUENCE [LARGE SCALE GENOMIC DNA]</scope>
    <source>
        <strain evidence="2">MY3</strain>
    </source>
</reference>
<protein>
    <submittedName>
        <fullName evidence="1">ABC transporter substrate-binding protein YesO</fullName>
    </submittedName>
</protein>
<dbReference type="AlphaFoldDB" id="A0A654LZK3"/>
<gene>
    <name evidence="1" type="primary">yesO_2</name>
    <name evidence="1" type="ORF">NMY3_01653</name>
</gene>
<evidence type="ECO:0000313" key="2">
    <source>
        <dbReference type="Proteomes" id="UP000058925"/>
    </source>
</evidence>
<keyword evidence="2" id="KW-1185">Reference proteome</keyword>
<organism evidence="1 2">
    <name type="scientific">Candidatus Nitrosocosmicus oleophilus</name>
    <dbReference type="NCBI Taxonomy" id="1353260"/>
    <lineage>
        <taxon>Archaea</taxon>
        <taxon>Nitrososphaerota</taxon>
        <taxon>Nitrososphaeria</taxon>
        <taxon>Nitrososphaerales</taxon>
        <taxon>Nitrososphaeraceae</taxon>
        <taxon>Candidatus Nitrosocosmicus</taxon>
    </lineage>
</organism>
<dbReference type="GeneID" id="60421674"/>
<sequence length="439" mass="50214">MKIYVHSISILVLLVFVTFFLQNNYLEVYGQAQKQVTLTAIVAEPKERWDILFEKALDKLKQNHPELDIKVDYRVLPYDATRTQILTSMAGQTPLDLISVDQIWLGEFAQGGFLTDITDKANDWGRANEWYPTNWEGGKYENKTYGIWSWTDVRAMWYWKDLLKEAGVDPENLTTWNGYIESAKKLNDFLKDRGIQGVHLVGAAHSPDMWYPYLWMLGGQILEQRDNHPTKGSYWYPVFNSSEGVKALEFLKQQVDAGISPQPNHFWGQEFADKKFAVMLEGSWLLGTFPKNEWTSLDERIGMLPLFPTPSSNVNTTTMMGGWILSIPQSSPNKDLAWELLTLMVDPEILTPMLLQEGYLPTQKPIGEGNYSSQLNSTIPYYSKLISMIPEAHSRPNIPEYPQIAENLKQAIDEVYFNIKAPKQALDDAAKKTAEILGW</sequence>
<evidence type="ECO:0000313" key="1">
    <source>
        <dbReference type="EMBL" id="ALI35856.1"/>
    </source>
</evidence>
<dbReference type="PANTHER" id="PTHR43649:SF12">
    <property type="entry name" value="DIACETYLCHITOBIOSE BINDING PROTEIN DASA"/>
    <property type="match status" value="1"/>
</dbReference>
<dbReference type="InterPro" id="IPR006059">
    <property type="entry name" value="SBP"/>
</dbReference>
<dbReference type="InterPro" id="IPR050490">
    <property type="entry name" value="Bact_solute-bd_prot1"/>
</dbReference>
<dbReference type="EMBL" id="CP012850">
    <property type="protein sequence ID" value="ALI35856.1"/>
    <property type="molecule type" value="Genomic_DNA"/>
</dbReference>
<name>A0A654LZK3_9ARCH</name>
<dbReference type="Pfam" id="PF13416">
    <property type="entry name" value="SBP_bac_8"/>
    <property type="match status" value="1"/>
</dbReference>